<dbReference type="EMBL" id="JAJFAZ020000004">
    <property type="protein sequence ID" value="KAI5333263.1"/>
    <property type="molecule type" value="Genomic_DNA"/>
</dbReference>
<sequence>MIEAGTGLELKKKVRRLKNCQNSFVSWLFSATTTDDRGWDRSGIEEGSEAVLTGPVSPQVAECASIDPTRKKMEEEWKRRRRVLAWEGEDAREEESVKSYWGIFGILEFSLNSALPQI</sequence>
<accession>A0AAD4Z620</accession>
<organism evidence="1 2">
    <name type="scientific">Prunus dulcis</name>
    <name type="common">Almond</name>
    <name type="synonym">Amygdalus dulcis</name>
    <dbReference type="NCBI Taxonomy" id="3755"/>
    <lineage>
        <taxon>Eukaryota</taxon>
        <taxon>Viridiplantae</taxon>
        <taxon>Streptophyta</taxon>
        <taxon>Embryophyta</taxon>
        <taxon>Tracheophyta</taxon>
        <taxon>Spermatophyta</taxon>
        <taxon>Magnoliopsida</taxon>
        <taxon>eudicotyledons</taxon>
        <taxon>Gunneridae</taxon>
        <taxon>Pentapetalae</taxon>
        <taxon>rosids</taxon>
        <taxon>fabids</taxon>
        <taxon>Rosales</taxon>
        <taxon>Rosaceae</taxon>
        <taxon>Amygdaloideae</taxon>
        <taxon>Amygdaleae</taxon>
        <taxon>Prunus</taxon>
    </lineage>
</organism>
<comment type="caution">
    <text evidence="1">The sequence shown here is derived from an EMBL/GenBank/DDBJ whole genome shotgun (WGS) entry which is preliminary data.</text>
</comment>
<proteinExistence type="predicted"/>
<gene>
    <name evidence="1" type="ORF">L3X38_023393</name>
</gene>
<keyword evidence="2" id="KW-1185">Reference proteome</keyword>
<dbReference type="Proteomes" id="UP001054821">
    <property type="component" value="Chromosome 4"/>
</dbReference>
<reference evidence="1 2" key="1">
    <citation type="journal article" date="2022" name="G3 (Bethesda)">
        <title>Whole-genome sequence and methylome profiling of the almond [Prunus dulcis (Mill.) D.A. Webb] cultivar 'Nonpareil'.</title>
        <authorList>
            <person name="D'Amico-Willman K.M."/>
            <person name="Ouma W.Z."/>
            <person name="Meulia T."/>
            <person name="Sideli G.M."/>
            <person name="Gradziel T.M."/>
            <person name="Fresnedo-Ramirez J."/>
        </authorList>
    </citation>
    <scope>NUCLEOTIDE SEQUENCE [LARGE SCALE GENOMIC DNA]</scope>
    <source>
        <strain evidence="1">Clone GOH B32 T37-40</strain>
    </source>
</reference>
<dbReference type="AlphaFoldDB" id="A0AAD4Z620"/>
<protein>
    <submittedName>
        <fullName evidence="1">Uncharacterized protein</fullName>
    </submittedName>
</protein>
<name>A0AAD4Z620_PRUDU</name>
<evidence type="ECO:0000313" key="1">
    <source>
        <dbReference type="EMBL" id="KAI5333263.1"/>
    </source>
</evidence>
<evidence type="ECO:0000313" key="2">
    <source>
        <dbReference type="Proteomes" id="UP001054821"/>
    </source>
</evidence>